<dbReference type="InterPro" id="IPR001138">
    <property type="entry name" value="Zn2Cys6_DnaBD"/>
</dbReference>
<keyword evidence="2" id="KW-0805">Transcription regulation</keyword>
<dbReference type="EMBL" id="JAGTJQ010000006">
    <property type="protein sequence ID" value="KAH7028898.1"/>
    <property type="molecule type" value="Genomic_DNA"/>
</dbReference>
<name>A0A9P9BLS7_9PEZI</name>
<dbReference type="PROSITE" id="PS50048">
    <property type="entry name" value="ZN2_CY6_FUNGAL_2"/>
    <property type="match status" value="1"/>
</dbReference>
<dbReference type="SMART" id="SM00066">
    <property type="entry name" value="GAL4"/>
    <property type="match status" value="1"/>
</dbReference>
<feature type="compositionally biased region" description="Polar residues" evidence="6">
    <location>
        <begin position="606"/>
        <end position="621"/>
    </location>
</feature>
<evidence type="ECO:0000256" key="2">
    <source>
        <dbReference type="ARBA" id="ARBA00023015"/>
    </source>
</evidence>
<dbReference type="PROSITE" id="PS00463">
    <property type="entry name" value="ZN2_CY6_FUNGAL_1"/>
    <property type="match status" value="1"/>
</dbReference>
<dbReference type="InterPro" id="IPR007219">
    <property type="entry name" value="XnlR_reg_dom"/>
</dbReference>
<dbReference type="GO" id="GO:0008270">
    <property type="term" value="F:zinc ion binding"/>
    <property type="evidence" value="ECO:0007669"/>
    <property type="project" value="InterPro"/>
</dbReference>
<dbReference type="SUPFAM" id="SSF57701">
    <property type="entry name" value="Zn2/Cys6 DNA-binding domain"/>
    <property type="match status" value="1"/>
</dbReference>
<evidence type="ECO:0000256" key="4">
    <source>
        <dbReference type="ARBA" id="ARBA00023163"/>
    </source>
</evidence>
<keyword evidence="1" id="KW-0479">Metal-binding</keyword>
<dbReference type="PANTHER" id="PTHR47424:SF3">
    <property type="entry name" value="REGULATORY PROTEIN GAL4"/>
    <property type="match status" value="1"/>
</dbReference>
<evidence type="ECO:0000313" key="9">
    <source>
        <dbReference type="Proteomes" id="UP000756346"/>
    </source>
</evidence>
<dbReference type="SMART" id="SM00906">
    <property type="entry name" value="Fungal_trans"/>
    <property type="match status" value="1"/>
</dbReference>
<dbReference type="AlphaFoldDB" id="A0A9P9BLS7"/>
<feature type="domain" description="Zn(2)-C6 fungal-type" evidence="7">
    <location>
        <begin position="32"/>
        <end position="62"/>
    </location>
</feature>
<evidence type="ECO:0000256" key="6">
    <source>
        <dbReference type="SAM" id="MobiDB-lite"/>
    </source>
</evidence>
<keyword evidence="3" id="KW-0238">DNA-binding</keyword>
<dbReference type="GO" id="GO:0000978">
    <property type="term" value="F:RNA polymerase II cis-regulatory region sequence-specific DNA binding"/>
    <property type="evidence" value="ECO:0007669"/>
    <property type="project" value="TreeGrafter"/>
</dbReference>
<accession>A0A9P9BLS7</accession>
<dbReference type="InterPro" id="IPR036864">
    <property type="entry name" value="Zn2-C6_fun-type_DNA-bd_sf"/>
</dbReference>
<dbReference type="GO" id="GO:0005634">
    <property type="term" value="C:nucleus"/>
    <property type="evidence" value="ECO:0007669"/>
    <property type="project" value="TreeGrafter"/>
</dbReference>
<evidence type="ECO:0000256" key="5">
    <source>
        <dbReference type="ARBA" id="ARBA00023242"/>
    </source>
</evidence>
<dbReference type="Pfam" id="PF04082">
    <property type="entry name" value="Fungal_trans"/>
    <property type="match status" value="1"/>
</dbReference>
<evidence type="ECO:0000256" key="3">
    <source>
        <dbReference type="ARBA" id="ARBA00023125"/>
    </source>
</evidence>
<evidence type="ECO:0000256" key="1">
    <source>
        <dbReference type="ARBA" id="ARBA00022723"/>
    </source>
</evidence>
<feature type="compositionally biased region" description="Low complexity" evidence="6">
    <location>
        <begin position="12"/>
        <end position="24"/>
    </location>
</feature>
<keyword evidence="9" id="KW-1185">Reference proteome</keyword>
<dbReference type="OrthoDB" id="424974at2759"/>
<dbReference type="PANTHER" id="PTHR47424">
    <property type="entry name" value="REGULATORY PROTEIN GAL4"/>
    <property type="match status" value="1"/>
</dbReference>
<protein>
    <submittedName>
        <fullName evidence="8">Fungal-specific transcription factor domain-containing protein</fullName>
    </submittedName>
</protein>
<comment type="caution">
    <text evidence="8">The sequence shown here is derived from an EMBL/GenBank/DDBJ whole genome shotgun (WGS) entry which is preliminary data.</text>
</comment>
<feature type="region of interest" description="Disordered" evidence="6">
    <location>
        <begin position="1"/>
        <end position="26"/>
    </location>
</feature>
<gene>
    <name evidence="8" type="ORF">B0I36DRAFT_269045</name>
</gene>
<dbReference type="Proteomes" id="UP000756346">
    <property type="component" value="Unassembled WGS sequence"/>
</dbReference>
<dbReference type="GO" id="GO:0006351">
    <property type="term" value="P:DNA-templated transcription"/>
    <property type="evidence" value="ECO:0007669"/>
    <property type="project" value="InterPro"/>
</dbReference>
<dbReference type="GeneID" id="70180803"/>
<dbReference type="Gene3D" id="4.10.240.10">
    <property type="entry name" value="Zn(2)-C6 fungal-type DNA-binding domain"/>
    <property type="match status" value="1"/>
</dbReference>
<dbReference type="InterPro" id="IPR051127">
    <property type="entry name" value="Fungal_SecMet_Regulators"/>
</dbReference>
<evidence type="ECO:0000259" key="7">
    <source>
        <dbReference type="PROSITE" id="PS50048"/>
    </source>
</evidence>
<dbReference type="RefSeq" id="XP_046011186.1">
    <property type="nucleotide sequence ID" value="XM_046151257.1"/>
</dbReference>
<keyword evidence="4" id="KW-0804">Transcription</keyword>
<feature type="region of interest" description="Disordered" evidence="6">
    <location>
        <begin position="606"/>
        <end position="632"/>
    </location>
</feature>
<sequence>MAKHNGAADDMSGSNNNSNNTSGSKRQRVALACNPCRTRKSRCNGARPRCSLCERMSFDCTYDAPGSAANVIIPKDAFADLESRLHLLEQIVKGHHEQLSVRSFSSAASDRGISETSADLDSPAPGITRLLSGQEPELDLDDHTDGMAISFVDEKDQGFFGPSANISFMRIILRSMLAASPASPGPSTVKVKSMSSRTASNTLKEPAQNLGVTLPPEDVMHRLLQQYFANTGLLFPYIHEASFLETYRQARASGFTSVRRTWLALLNIILAMAVRADASRAETPHSARGDEAEPFYKRACLLCGTQMLRGTTLETVQYLLLSTQYLQGTQHAVQTWTTHGLAVKTALSIGLHSKAASAKFPPIEREMRKRTWFGCIVLDRSLSMTFGRPSAIPEDYVRLDLPVPIPGDRERGMSALFFSATVTLYRILWKVIASLYGHNIEQEDIPGPELLTRILGLEQELDQWQTTLPPALQIAPPSFEEAGSPASSRSPSQQIEKLRNIITLRYLNTKLLVMRPILTNMLQTRFMSPGVNNHDEYDHQQQNKFFTTACFGAAVESISLIHAVVTRPDLGKHMLGAWWFTLCYAFNASLTVFGVLLLQPAVPPQDSTEQVPSDVSSPHSQQGGGHLESRQQATRGREALIKAIEALDAMAANNVLVDRCIEHLRQLVHVLDSRKVEADSSNVAKPLSATSTTFPPDCSSFIMCGMPASTSATTTGAGVLVDFSSPKLAMDETSILGMTFPDYHHTMMFEDDPGPGLFFTESSGSGGSGVDAGSDSWMDFGYQL</sequence>
<proteinExistence type="predicted"/>
<dbReference type="CDD" id="cd12148">
    <property type="entry name" value="fungal_TF_MHR"/>
    <property type="match status" value="1"/>
</dbReference>
<reference evidence="8" key="1">
    <citation type="journal article" date="2021" name="Nat. Commun.">
        <title>Genetic determinants of endophytism in the Arabidopsis root mycobiome.</title>
        <authorList>
            <person name="Mesny F."/>
            <person name="Miyauchi S."/>
            <person name="Thiergart T."/>
            <person name="Pickel B."/>
            <person name="Atanasova L."/>
            <person name="Karlsson M."/>
            <person name="Huettel B."/>
            <person name="Barry K.W."/>
            <person name="Haridas S."/>
            <person name="Chen C."/>
            <person name="Bauer D."/>
            <person name="Andreopoulos W."/>
            <person name="Pangilinan J."/>
            <person name="LaButti K."/>
            <person name="Riley R."/>
            <person name="Lipzen A."/>
            <person name="Clum A."/>
            <person name="Drula E."/>
            <person name="Henrissat B."/>
            <person name="Kohler A."/>
            <person name="Grigoriev I.V."/>
            <person name="Martin F.M."/>
            <person name="Hacquard S."/>
        </authorList>
    </citation>
    <scope>NUCLEOTIDE SEQUENCE</scope>
    <source>
        <strain evidence="8">MPI-CAGE-CH-0230</strain>
    </source>
</reference>
<dbReference type="CDD" id="cd00067">
    <property type="entry name" value="GAL4"/>
    <property type="match status" value="1"/>
</dbReference>
<dbReference type="GO" id="GO:0000435">
    <property type="term" value="P:positive regulation of transcription from RNA polymerase II promoter by galactose"/>
    <property type="evidence" value="ECO:0007669"/>
    <property type="project" value="TreeGrafter"/>
</dbReference>
<dbReference type="GO" id="GO:0000981">
    <property type="term" value="F:DNA-binding transcription factor activity, RNA polymerase II-specific"/>
    <property type="evidence" value="ECO:0007669"/>
    <property type="project" value="InterPro"/>
</dbReference>
<dbReference type="Pfam" id="PF00172">
    <property type="entry name" value="Zn_clus"/>
    <property type="match status" value="1"/>
</dbReference>
<keyword evidence="5" id="KW-0539">Nucleus</keyword>
<evidence type="ECO:0000313" key="8">
    <source>
        <dbReference type="EMBL" id="KAH7028898.1"/>
    </source>
</evidence>
<organism evidence="8 9">
    <name type="scientific">Microdochium trichocladiopsis</name>
    <dbReference type="NCBI Taxonomy" id="1682393"/>
    <lineage>
        <taxon>Eukaryota</taxon>
        <taxon>Fungi</taxon>
        <taxon>Dikarya</taxon>
        <taxon>Ascomycota</taxon>
        <taxon>Pezizomycotina</taxon>
        <taxon>Sordariomycetes</taxon>
        <taxon>Xylariomycetidae</taxon>
        <taxon>Xylariales</taxon>
        <taxon>Microdochiaceae</taxon>
        <taxon>Microdochium</taxon>
    </lineage>
</organism>